<evidence type="ECO:0000259" key="3">
    <source>
        <dbReference type="Pfam" id="PF22936"/>
    </source>
</evidence>
<feature type="region of interest" description="Disordered" evidence="1">
    <location>
        <begin position="475"/>
        <end position="497"/>
    </location>
</feature>
<evidence type="ECO:0000313" key="5">
    <source>
        <dbReference type="EMBL" id="GEX30975.1"/>
    </source>
</evidence>
<accession>A0A699H7R5</accession>
<feature type="compositionally biased region" description="Polar residues" evidence="1">
    <location>
        <begin position="713"/>
        <end position="724"/>
    </location>
</feature>
<protein>
    <submittedName>
        <fullName evidence="5">Uncharacterized mitochondrial protein AtMg00810-like</fullName>
    </submittedName>
</protein>
<dbReference type="Pfam" id="PF07727">
    <property type="entry name" value="RVT_2"/>
    <property type="match status" value="1"/>
</dbReference>
<dbReference type="InterPro" id="IPR057670">
    <property type="entry name" value="SH3_retrovirus"/>
</dbReference>
<dbReference type="EMBL" id="BKCJ010100888">
    <property type="protein sequence ID" value="GEX30975.1"/>
    <property type="molecule type" value="Genomic_DNA"/>
</dbReference>
<feature type="non-terminal residue" evidence="5">
    <location>
        <position position="1"/>
    </location>
</feature>
<feature type="domain" description="Reverse transcriptase Ty1/copia-type" evidence="2">
    <location>
        <begin position="975"/>
        <end position="1047"/>
    </location>
</feature>
<feature type="compositionally biased region" description="Polar residues" evidence="1">
    <location>
        <begin position="476"/>
        <end position="485"/>
    </location>
</feature>
<evidence type="ECO:0000259" key="4">
    <source>
        <dbReference type="Pfam" id="PF25597"/>
    </source>
</evidence>
<sequence>IYDSSEVMMVISAEALLDWIMDSGGSYHMTPRLDLFFDFLECDGGRLLLGDNKECKIRGIGKVRLQLKDGSSFVLHNVRSIPELKRNLISLGTLEKEGYTVKLQSGKIKVINGSRVVLSGTRRDNYVYSLDGHAVAESLSPQVVVAAKLPILNPNEFDLWKMRIEQYFLMTDYSLWEVILNGDSPTPTRIVDDAKSLMEAIEKRFGGNKETKKVQKTFLKQQYENFHGQSSESFDQIHDRLQKLISHLEILGESISHEDINMKFLRSLPLEWKTHTLIWRNKSDLEEQSLDDLSNNLKIYEAEVKSSSPASHNIQNIAFVSSNNTKSTNESVSVVPSVSAASSKALVSTLPNVNNLSDVVIYSFFASQSNSPQLDNKDLKQIDADDLEEIDLKWQMSMLTMRARRFLQRTGRNLGTNGTTAIGFDMSKCDGVCSYDWSFQDDEEPTNYALMAFTSSGLSSSSGSDNEVFDCDELNSSESDNNVPTSPVHDRYKSGEGYHVVPPPYTRTFMPPNNMPTSPVHDRYKSDEGYHVVPPPYTGTFMPPKPDLVFNDALNTSKKIPNMTSNSEDESEIVSVPKQKEPSFVQTFKHVKTPRASVKPVEHTKPAANQSTNNQKSRDCDYYKKKMVQKSVWNNALRVNHHHSARNSHPHSNRNVIPTTVLTRSGLVSLNAARPVSTAVPQTTMKSPRLVKHVVNKAHSPIRRPINHIPAPKNSNFYKKGSPQQALKDKSVIDNGCSRHMTGNISYLSDIKETNEGYVAFGGNPKGGKFDGKADEGFLVGYSVNSKAFRVFNSRTRIVQETLHINFLENQPNVARSGPKWLFDIDTLTQSMNYQPVVTGNQPNHSADPQNPDVDDAFDVKENENEVYVSPSSSDKPKKHGEKAKREAKGKSPIDLSTGVRDLSDEFEYFLLTALTGPSNNVVSLNFEIGGKFLFVDPSQYPDDPDMPALEDIVYSDDEEDVGAEADFFNLETNIYGHTQEKGIDYEEVFALLVRIEAIRLFLAYASFKGFMVYQMDVKSAFLYETIEEEVYVYQPLGFEDPNYSDKQKDDGIFISQDKYVAEILKKFGLTDGKSASTPIDTEKPLLKDLDGEDVDVHIYRYLKGKPHLGLWYPKDSPFNLVAYSDSDYTRASLDRKSTTGGCQFLSCRLISWQCKKQTVVATSSTEAEYVAAASYCAQVLWIQNQLLDYRKKVVVNKDIIRKDLRLDNTDGVECLPNEEIFAELARMGYEKPPPKLTFYKDCSMASAVICLATVLINNQVDDISSYTTRYTSPALTQKAAAEEDDEEQPTDTYMTLLHTLMETYATLSQKVTHLEQDKIAQALEIIKLKQREDASKQEVRIEAMDADKDITLVDMETEVDLDAELQERIERKDDDNAAAKEVNAARPTVFDNEEIAKRLHDEKVEQAAARGKQEKDDSEKAKVLQKQYVNKQENIDWNVMVEQMQEKHRDNIRKYQSLKRKPISVRPVFEREYNKVQTFLKPDRDEEPTKKRVAKETLLQESFKKLRAKVEVSSSESTQETPTINPKEMSEEDIHSEGSRSYWKIIRVGGITEAYQSFEDMLKGFDREDLDALWRLVKEKSSTAMPTEDKEKALWIELKRLYEPNVADVFWKLQRCMHDPLTWKLYTNCGVHQVSLTRRHNIFMFPEKDYPLTDVDKDLVIKIFMEANKPKSRRSFDTSSK</sequence>
<feature type="region of interest" description="Disordered" evidence="1">
    <location>
        <begin position="592"/>
        <end position="618"/>
    </location>
</feature>
<comment type="caution">
    <text evidence="5">The sequence shown here is derived from an EMBL/GenBank/DDBJ whole genome shotgun (WGS) entry which is preliminary data.</text>
</comment>
<gene>
    <name evidence="5" type="ORF">Tci_302950</name>
</gene>
<feature type="region of interest" description="Disordered" evidence="1">
    <location>
        <begin position="1511"/>
        <end position="1536"/>
    </location>
</feature>
<dbReference type="InterPro" id="IPR054722">
    <property type="entry name" value="PolX-like_BBD"/>
</dbReference>
<dbReference type="InterPro" id="IPR013103">
    <property type="entry name" value="RVT_2"/>
</dbReference>
<evidence type="ECO:0000256" key="1">
    <source>
        <dbReference type="SAM" id="MobiDB-lite"/>
    </source>
</evidence>
<reference evidence="5" key="1">
    <citation type="journal article" date="2019" name="Sci. Rep.">
        <title>Draft genome of Tanacetum cinerariifolium, the natural source of mosquito coil.</title>
        <authorList>
            <person name="Yamashiro T."/>
            <person name="Shiraishi A."/>
            <person name="Satake H."/>
            <person name="Nakayama K."/>
        </authorList>
    </citation>
    <scope>NUCLEOTIDE SEQUENCE</scope>
</reference>
<dbReference type="Pfam" id="PF22936">
    <property type="entry name" value="Pol_BBD"/>
    <property type="match status" value="1"/>
</dbReference>
<proteinExistence type="predicted"/>
<dbReference type="PANTHER" id="PTHR11439">
    <property type="entry name" value="GAG-POL-RELATED RETROTRANSPOSON"/>
    <property type="match status" value="1"/>
</dbReference>
<feature type="region of interest" description="Disordered" evidence="1">
    <location>
        <begin position="865"/>
        <end position="893"/>
    </location>
</feature>
<feature type="domain" description="Retroviral polymerase SH3-like" evidence="4">
    <location>
        <begin position="764"/>
        <end position="812"/>
    </location>
</feature>
<feature type="region of interest" description="Disordered" evidence="1">
    <location>
        <begin position="704"/>
        <end position="724"/>
    </location>
</feature>
<dbReference type="CDD" id="cd09272">
    <property type="entry name" value="RNase_HI_RT_Ty1"/>
    <property type="match status" value="1"/>
</dbReference>
<dbReference type="Pfam" id="PF14223">
    <property type="entry name" value="Retrotran_gag_2"/>
    <property type="match status" value="1"/>
</dbReference>
<evidence type="ECO:0000259" key="2">
    <source>
        <dbReference type="Pfam" id="PF07727"/>
    </source>
</evidence>
<dbReference type="PANTHER" id="PTHR11439:SF495">
    <property type="entry name" value="REVERSE TRANSCRIPTASE, RNA-DEPENDENT DNA POLYMERASE-RELATED"/>
    <property type="match status" value="1"/>
</dbReference>
<dbReference type="Pfam" id="PF25597">
    <property type="entry name" value="SH3_retrovirus"/>
    <property type="match status" value="1"/>
</dbReference>
<name>A0A699H7R5_TANCI</name>
<feature type="domain" description="Retrovirus-related Pol polyprotein from transposon TNT 1-94-like beta-barrel" evidence="3">
    <location>
        <begin position="19"/>
        <end position="99"/>
    </location>
</feature>
<organism evidence="5">
    <name type="scientific">Tanacetum cinerariifolium</name>
    <name type="common">Dalmatian daisy</name>
    <name type="synonym">Chrysanthemum cinerariifolium</name>
    <dbReference type="NCBI Taxonomy" id="118510"/>
    <lineage>
        <taxon>Eukaryota</taxon>
        <taxon>Viridiplantae</taxon>
        <taxon>Streptophyta</taxon>
        <taxon>Embryophyta</taxon>
        <taxon>Tracheophyta</taxon>
        <taxon>Spermatophyta</taxon>
        <taxon>Magnoliopsida</taxon>
        <taxon>eudicotyledons</taxon>
        <taxon>Gunneridae</taxon>
        <taxon>Pentapetalae</taxon>
        <taxon>asterids</taxon>
        <taxon>campanulids</taxon>
        <taxon>Asterales</taxon>
        <taxon>Asteraceae</taxon>
        <taxon>Asteroideae</taxon>
        <taxon>Anthemideae</taxon>
        <taxon>Anthemidinae</taxon>
        <taxon>Tanacetum</taxon>
    </lineage>
</organism>